<gene>
    <name evidence="1" type="ORF">GCM10022224_026420</name>
</gene>
<sequence length="80" mass="9240">MSIWRNRRRADRGLWRTVKKYLKEDGPVAPPVAAPRPGRRNRQQTLGELLIVGRLGKAVVMNQVAGRSWAQARFVRERHP</sequence>
<reference evidence="2" key="1">
    <citation type="journal article" date="2019" name="Int. J. Syst. Evol. Microbiol.">
        <title>The Global Catalogue of Microorganisms (GCM) 10K type strain sequencing project: providing services to taxonomists for standard genome sequencing and annotation.</title>
        <authorList>
            <consortium name="The Broad Institute Genomics Platform"/>
            <consortium name="The Broad Institute Genome Sequencing Center for Infectious Disease"/>
            <person name="Wu L."/>
            <person name="Ma J."/>
        </authorList>
    </citation>
    <scope>NUCLEOTIDE SEQUENCE [LARGE SCALE GENOMIC DNA]</scope>
    <source>
        <strain evidence="2">JCM 16904</strain>
    </source>
</reference>
<keyword evidence="2" id="KW-1185">Reference proteome</keyword>
<evidence type="ECO:0000313" key="2">
    <source>
        <dbReference type="Proteomes" id="UP001500902"/>
    </source>
</evidence>
<evidence type="ECO:0000313" key="1">
    <source>
        <dbReference type="EMBL" id="GAA3661624.1"/>
    </source>
</evidence>
<dbReference type="Proteomes" id="UP001500902">
    <property type="component" value="Unassembled WGS sequence"/>
</dbReference>
<comment type="caution">
    <text evidence="1">The sequence shown here is derived from an EMBL/GenBank/DDBJ whole genome shotgun (WGS) entry which is preliminary data.</text>
</comment>
<accession>A0ABP7BJA1</accession>
<name>A0ABP7BJA1_9ACTN</name>
<organism evidence="1 2">
    <name type="scientific">Nonomuraea antimicrobica</name>
    <dbReference type="NCBI Taxonomy" id="561173"/>
    <lineage>
        <taxon>Bacteria</taxon>
        <taxon>Bacillati</taxon>
        <taxon>Actinomycetota</taxon>
        <taxon>Actinomycetes</taxon>
        <taxon>Streptosporangiales</taxon>
        <taxon>Streptosporangiaceae</taxon>
        <taxon>Nonomuraea</taxon>
    </lineage>
</organism>
<protein>
    <submittedName>
        <fullName evidence="1">Uncharacterized protein</fullName>
    </submittedName>
</protein>
<dbReference type="EMBL" id="BAAAZP010000049">
    <property type="protein sequence ID" value="GAA3661624.1"/>
    <property type="molecule type" value="Genomic_DNA"/>
</dbReference>
<proteinExistence type="predicted"/>